<dbReference type="InterPro" id="IPR037522">
    <property type="entry name" value="HD_GYP_dom"/>
</dbReference>
<dbReference type="AlphaFoldDB" id="A0A4R1QX17"/>
<feature type="domain" description="HD-GYP" evidence="1">
    <location>
        <begin position="199"/>
        <end position="394"/>
    </location>
</feature>
<sequence length="419" mass="48415">MGIISSQNVITIIRKTLSILNTNIMTHGEIVGYILYKMLEYEQEYTEQEMLEYTMLGMLHDIGLYRVDGLDNVADFELKNTWSHSIYGFLFLKYLSPMEEGAEVVLYHHLDYERYGLIKMKYEHVTACLALADKMDSFMRREKTEMEADYFTRYRDIKFSGKALDIFLEAEKKFSITSKLVSGEYLGELNELLSHCVRPENYKKGLLEMLVYTIDFRSEYTVLHTMATVNFAGQLGNLMGVGTMELEQMYYGALLHDLGKIAIPIDILESPGKLSEEDMRVMKAHVRITEMILSGLVGPEVLEIAARHHEKLDGSGYHRGFTEKDLTLPQKIVVVADMLSALYGQRSYKDSFESSTIKKILSDEANNYKISKPVVDCLIKNYDKIIKDFEEQKDETIGLYLKIKEQHEEIWKKFEGIMQ</sequence>
<dbReference type="InterPro" id="IPR006674">
    <property type="entry name" value="HD_domain"/>
</dbReference>
<dbReference type="PANTHER" id="PTHR43155:SF2">
    <property type="entry name" value="CYCLIC DI-GMP PHOSPHODIESTERASE PA4108"/>
    <property type="match status" value="1"/>
</dbReference>
<dbReference type="SMART" id="SM00471">
    <property type="entry name" value="HDc"/>
    <property type="match status" value="2"/>
</dbReference>
<name>A0A4R1QX17_9FIRM</name>
<dbReference type="Gene3D" id="1.10.3210.10">
    <property type="entry name" value="Hypothetical protein af1432"/>
    <property type="match status" value="2"/>
</dbReference>
<dbReference type="CDD" id="cd00077">
    <property type="entry name" value="HDc"/>
    <property type="match status" value="1"/>
</dbReference>
<reference evidence="2 3" key="1">
    <citation type="submission" date="2019-03" db="EMBL/GenBank/DDBJ databases">
        <title>Genomic Encyclopedia of Type Strains, Phase IV (KMG-IV): sequencing the most valuable type-strain genomes for metagenomic binning, comparative biology and taxonomic classification.</title>
        <authorList>
            <person name="Goeker M."/>
        </authorList>
    </citation>
    <scope>NUCLEOTIDE SEQUENCE [LARGE SCALE GENOMIC DNA]</scope>
    <source>
        <strain evidence="2 3">DSM 100556</strain>
    </source>
</reference>
<gene>
    <name evidence="2" type="ORF">EDD76_11348</name>
</gene>
<organism evidence="2 3">
    <name type="scientific">Kineothrix alysoides</name>
    <dbReference type="NCBI Taxonomy" id="1469948"/>
    <lineage>
        <taxon>Bacteria</taxon>
        <taxon>Bacillati</taxon>
        <taxon>Bacillota</taxon>
        <taxon>Clostridia</taxon>
        <taxon>Lachnospirales</taxon>
        <taxon>Lachnospiraceae</taxon>
        <taxon>Kineothrix</taxon>
    </lineage>
</organism>
<dbReference type="PANTHER" id="PTHR43155">
    <property type="entry name" value="CYCLIC DI-GMP PHOSPHODIESTERASE PA4108-RELATED"/>
    <property type="match status" value="1"/>
</dbReference>
<protein>
    <submittedName>
        <fullName evidence="2">HD domain-containing protein</fullName>
    </submittedName>
</protein>
<keyword evidence="3" id="KW-1185">Reference proteome</keyword>
<evidence type="ECO:0000259" key="1">
    <source>
        <dbReference type="PROSITE" id="PS51832"/>
    </source>
</evidence>
<proteinExistence type="predicted"/>
<dbReference type="Pfam" id="PF01966">
    <property type="entry name" value="HD"/>
    <property type="match status" value="1"/>
</dbReference>
<dbReference type="Pfam" id="PF13487">
    <property type="entry name" value="HD_5"/>
    <property type="match status" value="1"/>
</dbReference>
<dbReference type="Proteomes" id="UP000295718">
    <property type="component" value="Unassembled WGS sequence"/>
</dbReference>
<dbReference type="InterPro" id="IPR003607">
    <property type="entry name" value="HD/PDEase_dom"/>
</dbReference>
<comment type="caution">
    <text evidence="2">The sequence shown here is derived from an EMBL/GenBank/DDBJ whole genome shotgun (WGS) entry which is preliminary data.</text>
</comment>
<accession>A0A4R1QX17</accession>
<evidence type="ECO:0000313" key="3">
    <source>
        <dbReference type="Proteomes" id="UP000295718"/>
    </source>
</evidence>
<dbReference type="RefSeq" id="WP_031389396.1">
    <property type="nucleotide sequence ID" value="NZ_JPNB01000001.1"/>
</dbReference>
<dbReference type="EMBL" id="SLUO01000013">
    <property type="protein sequence ID" value="TCL55914.1"/>
    <property type="molecule type" value="Genomic_DNA"/>
</dbReference>
<dbReference type="PROSITE" id="PS51832">
    <property type="entry name" value="HD_GYP"/>
    <property type="match status" value="1"/>
</dbReference>
<evidence type="ECO:0000313" key="2">
    <source>
        <dbReference type="EMBL" id="TCL55914.1"/>
    </source>
</evidence>
<dbReference type="STRING" id="1469948.GCA_000732725_00635"/>
<dbReference type="OrthoDB" id="9804747at2"/>
<dbReference type="SUPFAM" id="SSF109604">
    <property type="entry name" value="HD-domain/PDEase-like"/>
    <property type="match status" value="2"/>
</dbReference>